<dbReference type="Gene3D" id="3.30.230.70">
    <property type="entry name" value="GHMP Kinase, N-terminal domain"/>
    <property type="match status" value="2"/>
</dbReference>
<comment type="cofactor">
    <cofactor evidence="7">
        <name>Mg(2+)</name>
        <dbReference type="ChEBI" id="CHEBI:18420"/>
    </cofactor>
</comment>
<protein>
    <recommendedName>
        <fullName evidence="7">Polyribonucleotide nucleotidyltransferase</fullName>
        <ecNumber evidence="7">2.7.7.8</ecNumber>
    </recommendedName>
    <alternativeName>
        <fullName evidence="7">Polynucleotide phosphorylase</fullName>
        <shortName evidence="7">PNPase</shortName>
    </alternativeName>
</protein>
<dbReference type="SUPFAM" id="SSF54791">
    <property type="entry name" value="Eukaryotic type KH-domain (KH-domain type I)"/>
    <property type="match status" value="1"/>
</dbReference>
<evidence type="ECO:0000256" key="7">
    <source>
        <dbReference type="HAMAP-Rule" id="MF_01595"/>
    </source>
</evidence>
<dbReference type="Gene3D" id="3.30.1370.10">
    <property type="entry name" value="K Homology domain, type 1"/>
    <property type="match status" value="1"/>
</dbReference>
<feature type="compositionally biased region" description="Basic and acidic residues" evidence="8">
    <location>
        <begin position="706"/>
        <end position="756"/>
    </location>
</feature>
<dbReference type="CDD" id="cd04472">
    <property type="entry name" value="S1_PNPase"/>
    <property type="match status" value="1"/>
</dbReference>
<dbReference type="NCBIfam" id="NF008805">
    <property type="entry name" value="PRK11824.1"/>
    <property type="match status" value="1"/>
</dbReference>
<dbReference type="CDD" id="cd02393">
    <property type="entry name" value="KH-I_PNPase"/>
    <property type="match status" value="1"/>
</dbReference>
<dbReference type="InterPro" id="IPR003029">
    <property type="entry name" value="S1_domain"/>
</dbReference>
<dbReference type="InterPro" id="IPR036345">
    <property type="entry name" value="ExoRNase_PH_dom2_sf"/>
</dbReference>
<evidence type="ECO:0000313" key="10">
    <source>
        <dbReference type="EMBL" id="GAA4452942.1"/>
    </source>
</evidence>
<proteinExistence type="inferred from homology"/>
<dbReference type="EMBL" id="BAABEZ010000018">
    <property type="protein sequence ID" value="GAA4452942.1"/>
    <property type="molecule type" value="Genomic_DNA"/>
</dbReference>
<dbReference type="SMART" id="SM00316">
    <property type="entry name" value="S1"/>
    <property type="match status" value="1"/>
</dbReference>
<sequence length="772" mass="85617">MTLNPTSVSFKLNDGREVTIETGKMARQADGAVTVRLGDAVLLATVVANQEPKPGQSFFPLTVDYQEKFASAGRIPGSFFKREGRLNDYEVLISRLIDRALRPLFPEDYYCDVQVIVTLISSDIEVMPDALACLAASAALAVSDIPVQEIISEVRVARINGEFMINPTRTQLKDADMDFIIGATEKNIMMVEGEAKECSEADVVKAIEFAHEAIRVQVKAQQELRDKLGITAKREVVPVAVNEDIKKRVQDFAGAKMLEISKSASSKHERSEAYKVLAEGLKAHLSEGLEPETELDAAVWSEAKRHFEDLQYYTVRNMILDEGVRLDGRKTDQVRPLAMEVNALPSPHGSSLFTRGETQSLTTVTLGSKDSELLLETAATSDYQKFILHYNFPPFSTGEVKMQRGVGRREVGHGNLAKRSLEQMMPGDEYPYTVRVVSDILESNGSSSMATVCAGSLALMDAGVPFPKHVGGVAMGLISRPSDKKWAVLTDILGDEDHLGDMDFKVTGTREGICGIQMDIKVDGLSMDIMTQALEQARKGRLHIIDAMYECMPAARPELKPHTPRIEQLIIETEFIGAVIGPGGKIIQEIQRETGTSISIEEKDNKGFVKVFSANKEGIDKAMAWIRSIVSVPEIGEEYEATVKSIMPYGAFVEFMPGKQGLLHISEVSWSRLETLEGVLKEGDTIRVKLLEVDPKTGKFRLSRKVLMEKPEGYQEQPEGERRERRDRPNGGDRDRDRRPRENRPPRGERPERAPRQDAPNAPSADDADMKL</sequence>
<dbReference type="Pfam" id="PF03726">
    <property type="entry name" value="PNPase"/>
    <property type="match status" value="1"/>
</dbReference>
<dbReference type="SMART" id="SM00322">
    <property type="entry name" value="KH"/>
    <property type="match status" value="1"/>
</dbReference>
<name>A0ABP8MMX2_9BACT</name>
<gene>
    <name evidence="7 10" type="primary">pnp</name>
    <name evidence="10" type="ORF">GCM10023092_12640</name>
</gene>
<dbReference type="CDD" id="cd11364">
    <property type="entry name" value="RNase_PH_PNPase_2"/>
    <property type="match status" value="1"/>
</dbReference>
<dbReference type="InterPro" id="IPR004088">
    <property type="entry name" value="KH_dom_type_1"/>
</dbReference>
<keyword evidence="3 7" id="KW-0808">Transferase</keyword>
<dbReference type="PANTHER" id="PTHR11252:SF0">
    <property type="entry name" value="POLYRIBONUCLEOTIDE NUCLEOTIDYLTRANSFERASE 1, MITOCHONDRIAL"/>
    <property type="match status" value="1"/>
</dbReference>
<dbReference type="InterPro" id="IPR027408">
    <property type="entry name" value="PNPase/RNase_PH_dom_sf"/>
</dbReference>
<dbReference type="Pfam" id="PF01138">
    <property type="entry name" value="RNase_PH"/>
    <property type="match status" value="2"/>
</dbReference>
<dbReference type="PROSITE" id="PS50126">
    <property type="entry name" value="S1"/>
    <property type="match status" value="1"/>
</dbReference>
<dbReference type="Pfam" id="PF03725">
    <property type="entry name" value="RNase_PH_C"/>
    <property type="match status" value="1"/>
</dbReference>
<evidence type="ECO:0000256" key="8">
    <source>
        <dbReference type="SAM" id="MobiDB-lite"/>
    </source>
</evidence>
<keyword evidence="2 7" id="KW-0963">Cytoplasm</keyword>
<comment type="catalytic activity">
    <reaction evidence="7">
        <text>RNA(n+1) + phosphate = RNA(n) + a ribonucleoside 5'-diphosphate</text>
        <dbReference type="Rhea" id="RHEA:22096"/>
        <dbReference type="Rhea" id="RHEA-COMP:14527"/>
        <dbReference type="Rhea" id="RHEA-COMP:17342"/>
        <dbReference type="ChEBI" id="CHEBI:43474"/>
        <dbReference type="ChEBI" id="CHEBI:57930"/>
        <dbReference type="ChEBI" id="CHEBI:140395"/>
        <dbReference type="EC" id="2.7.7.8"/>
    </reaction>
</comment>
<keyword evidence="11" id="KW-1185">Reference proteome</keyword>
<feature type="binding site" evidence="7">
    <location>
        <position position="503"/>
    </location>
    <ligand>
        <name>Mg(2+)</name>
        <dbReference type="ChEBI" id="CHEBI:18420"/>
    </ligand>
</feature>
<comment type="similarity">
    <text evidence="1 7">Belongs to the polyribonucleotide nucleotidyltransferase family.</text>
</comment>
<feature type="region of interest" description="Disordered" evidence="8">
    <location>
        <begin position="704"/>
        <end position="772"/>
    </location>
</feature>
<keyword evidence="4 7" id="KW-0548">Nucleotidyltransferase</keyword>
<dbReference type="InterPro" id="IPR015847">
    <property type="entry name" value="ExoRNase_PH_dom2"/>
</dbReference>
<evidence type="ECO:0000256" key="1">
    <source>
        <dbReference type="ARBA" id="ARBA00007404"/>
    </source>
</evidence>
<dbReference type="InterPro" id="IPR036456">
    <property type="entry name" value="PNPase_PH_RNA-bd_sf"/>
</dbReference>
<dbReference type="PROSITE" id="PS50084">
    <property type="entry name" value="KH_TYPE_1"/>
    <property type="match status" value="1"/>
</dbReference>
<reference evidence="11" key="1">
    <citation type="journal article" date="2019" name="Int. J. Syst. Evol. Microbiol.">
        <title>The Global Catalogue of Microorganisms (GCM) 10K type strain sequencing project: providing services to taxonomists for standard genome sequencing and annotation.</title>
        <authorList>
            <consortium name="The Broad Institute Genomics Platform"/>
            <consortium name="The Broad Institute Genome Sequencing Center for Infectious Disease"/>
            <person name="Wu L."/>
            <person name="Ma J."/>
        </authorList>
    </citation>
    <scope>NUCLEOTIDE SEQUENCE [LARGE SCALE GENOMIC DNA]</scope>
    <source>
        <strain evidence="11">JCM 31921</strain>
    </source>
</reference>
<evidence type="ECO:0000256" key="6">
    <source>
        <dbReference type="ARBA" id="ARBA00022884"/>
    </source>
</evidence>
<dbReference type="HAMAP" id="MF_01595">
    <property type="entry name" value="PNPase"/>
    <property type="match status" value="1"/>
</dbReference>
<comment type="function">
    <text evidence="7">Involved in mRNA degradation. Catalyzes the phosphorolysis of single-stranded polyribonucleotides processively in the 3'- to 5'-direction.</text>
</comment>
<dbReference type="PANTHER" id="PTHR11252">
    <property type="entry name" value="POLYRIBONUCLEOTIDE NUCLEOTIDYLTRANSFERASE"/>
    <property type="match status" value="1"/>
</dbReference>
<dbReference type="Gene3D" id="2.40.50.140">
    <property type="entry name" value="Nucleic acid-binding proteins"/>
    <property type="match status" value="1"/>
</dbReference>
<dbReference type="InterPro" id="IPR004087">
    <property type="entry name" value="KH_dom"/>
</dbReference>
<evidence type="ECO:0000256" key="4">
    <source>
        <dbReference type="ARBA" id="ARBA00022695"/>
    </source>
</evidence>
<keyword evidence="6 7" id="KW-0694">RNA-binding</keyword>
<dbReference type="InterPro" id="IPR012162">
    <property type="entry name" value="PNPase"/>
</dbReference>
<keyword evidence="5 7" id="KW-0460">Magnesium</keyword>
<dbReference type="InterPro" id="IPR012340">
    <property type="entry name" value="NA-bd_OB-fold"/>
</dbReference>
<dbReference type="InterPro" id="IPR020568">
    <property type="entry name" value="Ribosomal_Su5_D2-typ_SF"/>
</dbReference>
<evidence type="ECO:0000259" key="9">
    <source>
        <dbReference type="PROSITE" id="PS50126"/>
    </source>
</evidence>
<dbReference type="InterPro" id="IPR001247">
    <property type="entry name" value="ExoRNase_PH_dom1"/>
</dbReference>
<dbReference type="Pfam" id="PF00013">
    <property type="entry name" value="KH_1"/>
    <property type="match status" value="1"/>
</dbReference>
<evidence type="ECO:0000256" key="2">
    <source>
        <dbReference type="ARBA" id="ARBA00022490"/>
    </source>
</evidence>
<dbReference type="EC" id="2.7.7.8" evidence="7"/>
<dbReference type="PIRSF" id="PIRSF005499">
    <property type="entry name" value="PNPase"/>
    <property type="match status" value="1"/>
</dbReference>
<dbReference type="SUPFAM" id="SSF46915">
    <property type="entry name" value="Polynucleotide phosphorylase/guanosine pentaphosphate synthase (PNPase/GPSI), domain 3"/>
    <property type="match status" value="1"/>
</dbReference>
<dbReference type="InterPro" id="IPR015848">
    <property type="entry name" value="PNPase_PH_RNA-bd_bac/org-type"/>
</dbReference>
<evidence type="ECO:0000313" key="11">
    <source>
        <dbReference type="Proteomes" id="UP001501410"/>
    </source>
</evidence>
<accession>A0ABP8MMX2</accession>
<keyword evidence="7" id="KW-0479">Metal-binding</keyword>
<dbReference type="SUPFAM" id="SSF54211">
    <property type="entry name" value="Ribosomal protein S5 domain 2-like"/>
    <property type="match status" value="2"/>
</dbReference>
<comment type="subcellular location">
    <subcellularLocation>
        <location evidence="7">Cytoplasm</location>
    </subcellularLocation>
</comment>
<dbReference type="SUPFAM" id="SSF55666">
    <property type="entry name" value="Ribonuclease PH domain 2-like"/>
    <property type="match status" value="2"/>
</dbReference>
<evidence type="ECO:0000256" key="5">
    <source>
        <dbReference type="ARBA" id="ARBA00022842"/>
    </source>
</evidence>
<comment type="caution">
    <text evidence="10">The sequence shown here is derived from an EMBL/GenBank/DDBJ whole genome shotgun (WGS) entry which is preliminary data.</text>
</comment>
<feature type="binding site" evidence="7">
    <location>
        <position position="497"/>
    </location>
    <ligand>
        <name>Mg(2+)</name>
        <dbReference type="ChEBI" id="CHEBI:18420"/>
    </ligand>
</feature>
<dbReference type="RefSeq" id="WP_344824136.1">
    <property type="nucleotide sequence ID" value="NZ_BAABEZ010000018.1"/>
</dbReference>
<evidence type="ECO:0000256" key="3">
    <source>
        <dbReference type="ARBA" id="ARBA00022679"/>
    </source>
</evidence>
<feature type="domain" description="S1 motif" evidence="9">
    <location>
        <begin position="636"/>
        <end position="705"/>
    </location>
</feature>
<dbReference type="Pfam" id="PF00575">
    <property type="entry name" value="S1"/>
    <property type="match status" value="1"/>
</dbReference>
<organism evidence="10 11">
    <name type="scientific">Rurimicrobium arvi</name>
    <dbReference type="NCBI Taxonomy" id="2049916"/>
    <lineage>
        <taxon>Bacteria</taxon>
        <taxon>Pseudomonadati</taxon>
        <taxon>Bacteroidota</taxon>
        <taxon>Chitinophagia</taxon>
        <taxon>Chitinophagales</taxon>
        <taxon>Chitinophagaceae</taxon>
        <taxon>Rurimicrobium</taxon>
    </lineage>
</organism>
<dbReference type="SUPFAM" id="SSF50249">
    <property type="entry name" value="Nucleic acid-binding proteins"/>
    <property type="match status" value="1"/>
</dbReference>
<dbReference type="Proteomes" id="UP001501410">
    <property type="component" value="Unassembled WGS sequence"/>
</dbReference>
<dbReference type="InterPro" id="IPR036612">
    <property type="entry name" value="KH_dom_type_1_sf"/>
</dbReference>
<dbReference type="NCBIfam" id="TIGR03591">
    <property type="entry name" value="polynuc_phos"/>
    <property type="match status" value="1"/>
</dbReference>